<dbReference type="InterPro" id="IPR008928">
    <property type="entry name" value="6-hairpin_glycosidase_sf"/>
</dbReference>
<reference evidence="3" key="2">
    <citation type="journal article" date="2022" name="Microbiol. Resour. Announc.">
        <title>Metagenome Sequencing to Explore Phylogenomics of Terrestrial Cyanobacteria.</title>
        <authorList>
            <person name="Ward R.D."/>
            <person name="Stajich J.E."/>
            <person name="Johansen J.R."/>
            <person name="Huntemann M."/>
            <person name="Clum A."/>
            <person name="Foster B."/>
            <person name="Foster B."/>
            <person name="Roux S."/>
            <person name="Palaniappan K."/>
            <person name="Varghese N."/>
            <person name="Mukherjee S."/>
            <person name="Reddy T.B.K."/>
            <person name="Daum C."/>
            <person name="Copeland A."/>
            <person name="Chen I.A."/>
            <person name="Ivanova N.N."/>
            <person name="Kyrpides N.C."/>
            <person name="Shapiro N."/>
            <person name="Eloe-Fadrosh E.A."/>
            <person name="Pietrasiak N."/>
        </authorList>
    </citation>
    <scope>NUCLEOTIDE SEQUENCE</scope>
    <source>
        <strain evidence="3">GSE-TBD4-15B</strain>
    </source>
</reference>
<dbReference type="GO" id="GO:0004134">
    <property type="term" value="F:4-alpha-glucanotransferase activity"/>
    <property type="evidence" value="ECO:0007669"/>
    <property type="project" value="InterPro"/>
</dbReference>
<protein>
    <submittedName>
        <fullName evidence="3">Amylo-alpha-1,6-glucosidase</fullName>
    </submittedName>
</protein>
<organism evidence="3 4">
    <name type="scientific">Pegethrix bostrychoides GSE-TBD4-15B</name>
    <dbReference type="NCBI Taxonomy" id="2839662"/>
    <lineage>
        <taxon>Bacteria</taxon>
        <taxon>Bacillati</taxon>
        <taxon>Cyanobacteriota</taxon>
        <taxon>Cyanophyceae</taxon>
        <taxon>Oculatellales</taxon>
        <taxon>Oculatellaceae</taxon>
        <taxon>Pegethrix</taxon>
    </lineage>
</organism>
<gene>
    <name evidence="3" type="ORF">KME07_22885</name>
</gene>
<dbReference type="Gene3D" id="1.50.10.10">
    <property type="match status" value="1"/>
</dbReference>
<comment type="caution">
    <text evidence="3">The sequence shown here is derived from an EMBL/GenBank/DDBJ whole genome shotgun (WGS) entry which is preliminary data.</text>
</comment>
<dbReference type="InterPro" id="IPR024742">
    <property type="entry name" value="Glycogen_debranch_N"/>
</dbReference>
<dbReference type="InterPro" id="IPR010401">
    <property type="entry name" value="AGL/Gdb1"/>
</dbReference>
<feature type="domain" description="Glycogen debranching enzyme C-terminal" evidence="1">
    <location>
        <begin position="291"/>
        <end position="679"/>
    </location>
</feature>
<dbReference type="InterPro" id="IPR032790">
    <property type="entry name" value="GDE_C"/>
</dbReference>
<dbReference type="Pfam" id="PF12439">
    <property type="entry name" value="GDE_N"/>
    <property type="match status" value="1"/>
</dbReference>
<dbReference type="EMBL" id="JAHHHV010000086">
    <property type="protein sequence ID" value="MBW4468283.1"/>
    <property type="molecule type" value="Genomic_DNA"/>
</dbReference>
<sequence length="686" mass="77104">MSIGFGREICGEFEIAAAREWLITNGIGGYASGTVAGALTRRYHGLLIAALQPPLGRTLMLTKLEEILHYDQQVYALSSNRWAGGQIEPQGYRQIERFSLEGTVPTWRFACADALLEKRIWMQQGANTTYVQYHLLRASQPVALLLKALVNYRDHHGGIRSWGWQMGVERVASGIKVLATAEATPLYLLSDRAEVLTLHDWYYQFDLATERRRGLPDREDHLHVATFHLTLHPGESLTVVASTEPAPELDGELTLKQRHLYEQKLLNLWRTNQPLGSKEPAPWLNQLVLAADQFIVNRRVNLAKLVAEPELAQPEPESVPDPNAEAEDILVGKTIIAGYPWFSDWGRDTMISLPGLTLSTGRSEIARLILRTFAQYVDQGMLPNRFPDAGEVPEYNTVDATLWYFEAIQHYYKATQDDDLLGELYPILAEIIDWHCRGTRYNIHLDPADGLLYAGEAGLQLTWMDAKVGDWVVTPRTGKAVEINALWYNALRTMARFARMLGKPHQEYEAIADRTLARFVRFWNPDLGYCYDVLDAPTGNDASLRPNQIFAVSLPESPLNPAQQRSVVETCGRALLTSYGLRSLATHDPSYQGHYGGDLRQRDGAYHQGTVWGWLLGPYVLAHLRVYGDLVQARQLLEPMADHLLAHGLGSASEIFDGDAPMMPKGCIAQAWTVAEILRAWMVIER</sequence>
<dbReference type="GO" id="GO:0004135">
    <property type="term" value="F:amylo-alpha-1,6-glucosidase activity"/>
    <property type="evidence" value="ECO:0007669"/>
    <property type="project" value="InterPro"/>
</dbReference>
<dbReference type="Pfam" id="PF06202">
    <property type="entry name" value="GDE_C"/>
    <property type="match status" value="1"/>
</dbReference>
<evidence type="ECO:0000259" key="1">
    <source>
        <dbReference type="Pfam" id="PF06202"/>
    </source>
</evidence>
<dbReference type="SUPFAM" id="SSF48208">
    <property type="entry name" value="Six-hairpin glycosidases"/>
    <property type="match status" value="1"/>
</dbReference>
<name>A0A951U6Z0_9CYAN</name>
<dbReference type="AlphaFoldDB" id="A0A951U6Z0"/>
<evidence type="ECO:0000313" key="4">
    <source>
        <dbReference type="Proteomes" id="UP000707356"/>
    </source>
</evidence>
<evidence type="ECO:0000259" key="2">
    <source>
        <dbReference type="Pfam" id="PF12439"/>
    </source>
</evidence>
<dbReference type="FunFam" id="1.50.10.10:FF:000073">
    <property type="entry name" value="Glycogen debranching enzyme, hypothetical (TreX-like)"/>
    <property type="match status" value="1"/>
</dbReference>
<feature type="domain" description="Glycogen debranching enzyme bacterial and archaeal type N-terminal" evidence="2">
    <location>
        <begin position="19"/>
        <end position="238"/>
    </location>
</feature>
<dbReference type="InterPro" id="IPR012341">
    <property type="entry name" value="6hp_glycosidase-like_sf"/>
</dbReference>
<evidence type="ECO:0000313" key="3">
    <source>
        <dbReference type="EMBL" id="MBW4468283.1"/>
    </source>
</evidence>
<dbReference type="GO" id="GO:0005980">
    <property type="term" value="P:glycogen catabolic process"/>
    <property type="evidence" value="ECO:0007669"/>
    <property type="project" value="InterPro"/>
</dbReference>
<accession>A0A951U6Z0</accession>
<dbReference type="PANTHER" id="PTHR10569">
    <property type="entry name" value="GLYCOGEN DEBRANCHING ENZYME"/>
    <property type="match status" value="1"/>
</dbReference>
<dbReference type="Proteomes" id="UP000707356">
    <property type="component" value="Unassembled WGS sequence"/>
</dbReference>
<reference evidence="3" key="1">
    <citation type="submission" date="2021-05" db="EMBL/GenBank/DDBJ databases">
        <authorList>
            <person name="Pietrasiak N."/>
            <person name="Ward R."/>
            <person name="Stajich J.E."/>
            <person name="Kurbessoian T."/>
        </authorList>
    </citation>
    <scope>NUCLEOTIDE SEQUENCE</scope>
    <source>
        <strain evidence="3">GSE-TBD4-15B</strain>
    </source>
</reference>
<proteinExistence type="predicted"/>
<dbReference type="PANTHER" id="PTHR10569:SF2">
    <property type="entry name" value="GLYCOGEN DEBRANCHING ENZYME"/>
    <property type="match status" value="1"/>
</dbReference>